<dbReference type="AlphaFoldDB" id="A0A0J9WU18"/>
<gene>
    <name evidence="2" type="ORF">FOXG_14992</name>
</gene>
<dbReference type="EMBL" id="DS231720">
    <property type="protein sequence ID" value="KNB17007.1"/>
    <property type="molecule type" value="Genomic_DNA"/>
</dbReference>
<protein>
    <recommendedName>
        <fullName evidence="1">Aminoglycoside phosphotransferase domain-containing protein</fullName>
    </recommendedName>
</protein>
<sequence length="397" mass="44587">MKDLDDEAYNALMAKEITDLRAQINDRAVCELTSSLNSGKLCSIEHPSKFVGSVALTGRANYHARIRFDDGSETWLLRVPRVTGFPVHLAEYLIRSEFATLKFLETTTVPAPRAFSFGNKSQGTDRGVGVCFLLIEELAGKPWDGQGDTYKVWQGLAEILAELEKHEFHQAGSLCVESPQDQPIISVTASDRFVCLDPWGPFEKSADYYSAWAEQYLVLVTDGQLYPEFPVEAYLVYRFLKDKATELSLHDHGFFLKHVDDKGDHLMVDEDYNIIGIIDWQMSRLVPRREAFGLSLVSADMNALCNGYVSLSAQDVALSKALGEKSKSLASYTENDKIRRFFWGLGLETDWTLALPLANAILEAFGEEKPWDIWKDEQLSHCDGDECLLALLAYSSK</sequence>
<dbReference type="SUPFAM" id="SSF56112">
    <property type="entry name" value="Protein kinase-like (PK-like)"/>
    <property type="match status" value="1"/>
</dbReference>
<dbReference type="PANTHER" id="PTHR21310">
    <property type="entry name" value="AMINOGLYCOSIDE PHOSPHOTRANSFERASE-RELATED-RELATED"/>
    <property type="match status" value="1"/>
</dbReference>
<dbReference type="InterPro" id="IPR051678">
    <property type="entry name" value="AGP_Transferase"/>
</dbReference>
<dbReference type="VEuPathDB" id="FungiDB:FOXG_14992"/>
<dbReference type="InterPro" id="IPR011009">
    <property type="entry name" value="Kinase-like_dom_sf"/>
</dbReference>
<evidence type="ECO:0000313" key="2">
    <source>
        <dbReference type="EMBL" id="KNB17007.1"/>
    </source>
</evidence>
<reference evidence="2" key="2">
    <citation type="journal article" date="2010" name="Nature">
        <title>Comparative genomics reveals mobile pathogenicity chromosomes in Fusarium.</title>
        <authorList>
            <person name="Ma L.J."/>
            <person name="van der Does H.C."/>
            <person name="Borkovich K.A."/>
            <person name="Coleman J.J."/>
            <person name="Daboussi M.J."/>
            <person name="Di Pietro A."/>
            <person name="Dufresne M."/>
            <person name="Freitag M."/>
            <person name="Grabherr M."/>
            <person name="Henrissat B."/>
            <person name="Houterman P.M."/>
            <person name="Kang S."/>
            <person name="Shim W.B."/>
            <person name="Woloshuk C."/>
            <person name="Xie X."/>
            <person name="Xu J.R."/>
            <person name="Antoniw J."/>
            <person name="Baker S.E."/>
            <person name="Bluhm B.H."/>
            <person name="Breakspear A."/>
            <person name="Brown D.W."/>
            <person name="Butchko R.A."/>
            <person name="Chapman S."/>
            <person name="Coulson R."/>
            <person name="Coutinho P.M."/>
            <person name="Danchin E.G."/>
            <person name="Diener A."/>
            <person name="Gale L.R."/>
            <person name="Gardiner D.M."/>
            <person name="Goff S."/>
            <person name="Hammond-Kosack K.E."/>
            <person name="Hilburn K."/>
            <person name="Hua-Van A."/>
            <person name="Jonkers W."/>
            <person name="Kazan K."/>
            <person name="Kodira C.D."/>
            <person name="Koehrsen M."/>
            <person name="Kumar L."/>
            <person name="Lee Y.H."/>
            <person name="Li L."/>
            <person name="Manners J.M."/>
            <person name="Miranda-Saavedra D."/>
            <person name="Mukherjee M."/>
            <person name="Park G."/>
            <person name="Park J."/>
            <person name="Park S.Y."/>
            <person name="Proctor R.H."/>
            <person name="Regev A."/>
            <person name="Ruiz-Roldan M.C."/>
            <person name="Sain D."/>
            <person name="Sakthikumar S."/>
            <person name="Sykes S."/>
            <person name="Schwartz D.C."/>
            <person name="Turgeon B.G."/>
            <person name="Wapinski I."/>
            <person name="Yoder O."/>
            <person name="Young S."/>
            <person name="Zeng Q."/>
            <person name="Zhou S."/>
            <person name="Galagan J."/>
            <person name="Cuomo C.A."/>
            <person name="Kistler H.C."/>
            <person name="Rep M."/>
        </authorList>
    </citation>
    <scope>NUCLEOTIDE SEQUENCE [LARGE SCALE GENOMIC DNA]</scope>
    <source>
        <strain evidence="2">4287</strain>
    </source>
</reference>
<dbReference type="Proteomes" id="UP000009097">
    <property type="component" value="Unassembled WGS sequence"/>
</dbReference>
<proteinExistence type="predicted"/>
<dbReference type="Pfam" id="PF01636">
    <property type="entry name" value="APH"/>
    <property type="match status" value="1"/>
</dbReference>
<accession>A0A0J9WU18</accession>
<dbReference type="KEGG" id="fox:FOXG_14992"/>
<dbReference type="RefSeq" id="XP_018255052.1">
    <property type="nucleotide sequence ID" value="XM_018395063.1"/>
</dbReference>
<name>A0A0J9WU18_FUSO4</name>
<feature type="domain" description="Aminoglycoside phosphotransferase" evidence="1">
    <location>
        <begin position="66"/>
        <end position="290"/>
    </location>
</feature>
<dbReference type="OrthoDB" id="5327538at2759"/>
<organism evidence="2 3">
    <name type="scientific">Fusarium oxysporum f. sp. lycopersici (strain 4287 / CBS 123668 / FGSC 9935 / NRRL 34936)</name>
    <name type="common">Fusarium vascular wilt of tomato</name>
    <dbReference type="NCBI Taxonomy" id="426428"/>
    <lineage>
        <taxon>Eukaryota</taxon>
        <taxon>Fungi</taxon>
        <taxon>Dikarya</taxon>
        <taxon>Ascomycota</taxon>
        <taxon>Pezizomycotina</taxon>
        <taxon>Sordariomycetes</taxon>
        <taxon>Hypocreomycetidae</taxon>
        <taxon>Hypocreales</taxon>
        <taxon>Nectriaceae</taxon>
        <taxon>Fusarium</taxon>
        <taxon>Fusarium oxysporum species complex</taxon>
    </lineage>
</organism>
<dbReference type="InterPro" id="IPR002575">
    <property type="entry name" value="Aminoglycoside_PTrfase"/>
</dbReference>
<dbReference type="PANTHER" id="PTHR21310:SF15">
    <property type="entry name" value="AMINOGLYCOSIDE PHOSPHOTRANSFERASE DOMAIN-CONTAINING PROTEIN"/>
    <property type="match status" value="1"/>
</dbReference>
<dbReference type="GeneID" id="28956096"/>
<reference evidence="2" key="1">
    <citation type="submission" date="2007-04" db="EMBL/GenBank/DDBJ databases">
        <authorList>
            <consortium name="The Broad Institute Genome Sequencing Platform"/>
            <person name="Birren B."/>
            <person name="Lander E."/>
            <person name="Galagan J."/>
            <person name="Nusbaum C."/>
            <person name="Devon K."/>
            <person name="Ma L.-J."/>
            <person name="Jaffe D."/>
            <person name="Butler J."/>
            <person name="Alvarez P."/>
            <person name="Gnerre S."/>
            <person name="Grabherr M."/>
            <person name="Kleber M."/>
            <person name="Mauceli E."/>
            <person name="Brockman W."/>
            <person name="MacCallum I.A."/>
            <person name="Young S."/>
            <person name="LaButti K."/>
            <person name="DeCaprio D."/>
            <person name="Crawford M."/>
            <person name="Koehrsen M."/>
            <person name="Engels R."/>
            <person name="Montgomery P."/>
            <person name="Pearson M."/>
            <person name="Howarth C."/>
            <person name="Larson L."/>
            <person name="White J."/>
            <person name="O'Leary S."/>
            <person name="Kodira C."/>
            <person name="Zeng Q."/>
            <person name="Yandava C."/>
            <person name="Alvarado L."/>
            <person name="Kistler C."/>
            <person name="Shim W.-B."/>
            <person name="Kang S."/>
            <person name="Woloshuk C."/>
        </authorList>
    </citation>
    <scope>NUCLEOTIDE SEQUENCE</scope>
    <source>
        <strain evidence="2">4287</strain>
    </source>
</reference>
<evidence type="ECO:0000259" key="1">
    <source>
        <dbReference type="Pfam" id="PF01636"/>
    </source>
</evidence>
<evidence type="ECO:0000313" key="3">
    <source>
        <dbReference type="Proteomes" id="UP000009097"/>
    </source>
</evidence>